<dbReference type="EMBL" id="GQ923583">
    <property type="protein sequence ID" value="ADI40483.1"/>
    <property type="molecule type" value="Genomic_DNA"/>
</dbReference>
<gene>
    <name evidence="1" type="primary">U19</name>
</gene>
<proteinExistence type="predicted"/>
<evidence type="ECO:0000313" key="1">
    <source>
        <dbReference type="EMBL" id="ADI40483.1"/>
    </source>
</evidence>
<reference evidence="1" key="1">
    <citation type="journal article" date="2010" name="PLoS Pathog.">
        <title>Analysis of virion structural components reveals vestiges of the ancestral ichnovirus genome.</title>
        <authorList>
            <person name="Volkoff A.-N."/>
            <person name="Jouan V."/>
            <person name="Urbach S."/>
            <person name="Samain S."/>
            <person name="Bergoin M."/>
            <person name="Wincker P."/>
            <person name="Demettre E."/>
            <person name="Cousserans F."/>
            <person name="Provost B."/>
            <person name="Coulibaly F."/>
            <person name="Legeai F."/>
            <person name="Beliveau C."/>
            <person name="Cusson M."/>
            <person name="Gyapay G."/>
            <person name="Drezen J.-M."/>
        </authorList>
    </citation>
    <scope>NUCLEOTIDE SEQUENCE</scope>
</reference>
<dbReference type="AlphaFoldDB" id="D7P5P9"/>
<sequence>MDKVGGLVKHVIRYGKGNPDPEEWVHKYYAQHLVIEVHSFIKPMFRHVKHSSHSDVDYAAFLNNLDLQVRCILAQVSVVTLDCTRLTTHLVERNKTLVVDDLFNTILQAVMSGSGGRGYYSNDNGRNEERCSTSNIHLVIANCNVTHLWQALYNCADQNSFLCENISLIDCTRVDLGLVVKLCLCGLHFRNCKFAFNKRRNIAPNALKNLTIECSSSFNDWHREAVPTMVHYFVDRIEHRPIIVYTSELAISFKSLDTKNATRTNLAVMLFNLGISLASVTAFQINIPLADAGVPPTSPSIVKDITNAFDKMMKKLTRLAVASITDVPSFTELDALTGLTLPNAANTDLAQLRAIVYNRNERLKYYNGPPRALADLSCAWSKLSEISLDFRFCDNGSIVLYTILSRCFSLKTIKLSNVCSLNYNFLNDESNLYTPVLSSLHVECHAVCVIEPLKMMDKFGLDKLYLTLVENLHDDCPALAAKQQAYSPEKIASYIGECGKGYTTLLHITVKSTVSEIDSSIERSKLVEYELVHCLFDKFIKYRKSVKAEDNQTSFVVWFDDISNELKNRKGANVKLWQHLLHHIKKRASSLPLSLNPLQTKTNMPPVADLAFAVAFDRATTAAEKNFVKQLENSRNVACKCSASENSFAYWPCSIYDLFY</sequence>
<accession>D7P5P9</accession>
<name>D7P5P9_HYPDD</name>
<protein>
    <submittedName>
        <fullName evidence="1">Uncharacterized protein U19</fullName>
    </submittedName>
</protein>
<organism evidence="1">
    <name type="scientific">Hyposoter didymator</name>
    <name type="common">Parasitoid wasp</name>
    <name type="synonym">Ichneumon didymator</name>
    <dbReference type="NCBI Taxonomy" id="260305"/>
    <lineage>
        <taxon>Eukaryota</taxon>
        <taxon>Metazoa</taxon>
        <taxon>Ecdysozoa</taxon>
        <taxon>Arthropoda</taxon>
        <taxon>Hexapoda</taxon>
        <taxon>Insecta</taxon>
        <taxon>Pterygota</taxon>
        <taxon>Neoptera</taxon>
        <taxon>Endopterygota</taxon>
        <taxon>Hymenoptera</taxon>
        <taxon>Apocrita</taxon>
        <taxon>Ichneumonoidea</taxon>
        <taxon>Ichneumonidae</taxon>
        <taxon>Campopleginae</taxon>
        <taxon>Dusona group</taxon>
        <taxon>Hyposoter</taxon>
    </lineage>
</organism>